<dbReference type="OMA" id="CAICHET"/>
<keyword evidence="6" id="KW-0833">Ubl conjugation pathway</keyword>
<dbReference type="Gramene" id="TKW00972">
    <property type="protein sequence ID" value="TKW00972"/>
    <property type="gene ID" value="SEVIR_8G147500v2"/>
</dbReference>
<organism evidence="12 13">
    <name type="scientific">Setaria viridis</name>
    <name type="common">Green bristlegrass</name>
    <name type="synonym">Setaria italica subsp. viridis</name>
    <dbReference type="NCBI Taxonomy" id="4556"/>
    <lineage>
        <taxon>Eukaryota</taxon>
        <taxon>Viridiplantae</taxon>
        <taxon>Streptophyta</taxon>
        <taxon>Embryophyta</taxon>
        <taxon>Tracheophyta</taxon>
        <taxon>Spermatophyta</taxon>
        <taxon>Magnoliopsida</taxon>
        <taxon>Liliopsida</taxon>
        <taxon>Poales</taxon>
        <taxon>Poaceae</taxon>
        <taxon>PACMAD clade</taxon>
        <taxon>Panicoideae</taxon>
        <taxon>Panicodae</taxon>
        <taxon>Paniceae</taxon>
        <taxon>Cenchrinae</taxon>
        <taxon>Setaria</taxon>
    </lineage>
</organism>
<evidence type="ECO:0000313" key="12">
    <source>
        <dbReference type="EMBL" id="TKW00972.1"/>
    </source>
</evidence>
<dbReference type="PANTHER" id="PTHR14155:SF627">
    <property type="entry name" value="OS06G0192800 PROTEIN"/>
    <property type="match status" value="1"/>
</dbReference>
<dbReference type="InterPro" id="IPR013083">
    <property type="entry name" value="Znf_RING/FYVE/PHD"/>
</dbReference>
<protein>
    <recommendedName>
        <fullName evidence="3">RING-type E3 ubiquitin transferase</fullName>
        <ecNumber evidence="3">2.3.2.27</ecNumber>
    </recommendedName>
</protein>
<dbReference type="EC" id="2.3.2.27" evidence="3"/>
<feature type="compositionally biased region" description="Acidic residues" evidence="10">
    <location>
        <begin position="81"/>
        <end position="90"/>
    </location>
</feature>
<dbReference type="Pfam" id="PF12678">
    <property type="entry name" value="zf-rbx1"/>
    <property type="match status" value="1"/>
</dbReference>
<comment type="similarity">
    <text evidence="8">Belongs to the RING-type zinc finger family. ATL subfamily.</text>
</comment>
<keyword evidence="7" id="KW-0862">Zinc</keyword>
<dbReference type="Gene3D" id="3.30.40.10">
    <property type="entry name" value="Zinc/RING finger domain, C3HC4 (zinc finger)"/>
    <property type="match status" value="1"/>
</dbReference>
<evidence type="ECO:0000256" key="9">
    <source>
        <dbReference type="PROSITE-ProRule" id="PRU00175"/>
    </source>
</evidence>
<keyword evidence="13" id="KW-1185">Reference proteome</keyword>
<name>A0A4U6TH68_SETVI</name>
<dbReference type="EMBL" id="CM016559">
    <property type="protein sequence ID" value="TKW00972.1"/>
    <property type="molecule type" value="Genomic_DNA"/>
</dbReference>
<keyword evidence="5 9" id="KW-0863">Zinc-finger</keyword>
<dbReference type="Proteomes" id="UP000298652">
    <property type="component" value="Chromosome 8"/>
</dbReference>
<evidence type="ECO:0000256" key="6">
    <source>
        <dbReference type="ARBA" id="ARBA00022786"/>
    </source>
</evidence>
<dbReference type="PANTHER" id="PTHR14155">
    <property type="entry name" value="RING FINGER DOMAIN-CONTAINING"/>
    <property type="match status" value="1"/>
</dbReference>
<dbReference type="PROSITE" id="PS50089">
    <property type="entry name" value="ZF_RING_2"/>
    <property type="match status" value="1"/>
</dbReference>
<dbReference type="CDD" id="cd16448">
    <property type="entry name" value="RING-H2"/>
    <property type="match status" value="1"/>
</dbReference>
<keyword evidence="4" id="KW-0479">Metal-binding</keyword>
<dbReference type="AlphaFoldDB" id="A0A4U6TH68"/>
<dbReference type="InterPro" id="IPR024766">
    <property type="entry name" value="Znf_RING_H2"/>
</dbReference>
<evidence type="ECO:0000256" key="4">
    <source>
        <dbReference type="ARBA" id="ARBA00022723"/>
    </source>
</evidence>
<evidence type="ECO:0000256" key="10">
    <source>
        <dbReference type="SAM" id="MobiDB-lite"/>
    </source>
</evidence>
<sequence>MEEEHVDPQDGGKTTVSVEEEDPEMAGPPLGRVFDPVPVPFDDRHVVFGLPAFFDPPEEDSVIIPAGDEEEELADVVHDEEDMEGYDMDDGGGSSDSEMEGNDDEPVRFWDGEAAGSNNDLVTRELTFLGQPALFASYQGTAGFMRVAALEAAPPAPGEEAGGGVIAVHYRYYRFSRPRGRGHGVDAPNYGTDLHHVRYVVPFAADPASSLRLVGASLAADVYPYRSNAQLQALWSGMVAAAPVRVPPLANELVITVDVGVLRSEDRTPEHMECMRSVLEEKAREVDASPPTDYGQEQLLPAPVRCDDGEPGGAVARPAKRGRFGDVAGEEVCAICQEVLEERGLAAWPRCAHVFHGKCLEQLLATVRHRCPMCRRTLSIKGMFD</sequence>
<feature type="compositionally biased region" description="Basic and acidic residues" evidence="10">
    <location>
        <begin position="1"/>
        <end position="10"/>
    </location>
</feature>
<dbReference type="InterPro" id="IPR001841">
    <property type="entry name" value="Znf_RING"/>
</dbReference>
<dbReference type="SMART" id="SM00184">
    <property type="entry name" value="RING"/>
    <property type="match status" value="1"/>
</dbReference>
<evidence type="ECO:0000256" key="1">
    <source>
        <dbReference type="ARBA" id="ARBA00000900"/>
    </source>
</evidence>
<accession>A0A4U6TH68</accession>
<feature type="region of interest" description="Disordered" evidence="10">
    <location>
        <begin position="81"/>
        <end position="103"/>
    </location>
</feature>
<dbReference type="InterPro" id="IPR053238">
    <property type="entry name" value="RING-H2_zinc_finger"/>
</dbReference>
<evidence type="ECO:0000256" key="3">
    <source>
        <dbReference type="ARBA" id="ARBA00012483"/>
    </source>
</evidence>
<comment type="catalytic activity">
    <reaction evidence="1">
        <text>S-ubiquitinyl-[E2 ubiquitin-conjugating enzyme]-L-cysteine + [acceptor protein]-L-lysine = [E2 ubiquitin-conjugating enzyme]-L-cysteine + N(6)-ubiquitinyl-[acceptor protein]-L-lysine.</text>
        <dbReference type="EC" id="2.3.2.27"/>
    </reaction>
</comment>
<evidence type="ECO:0000256" key="5">
    <source>
        <dbReference type="ARBA" id="ARBA00022771"/>
    </source>
</evidence>
<evidence type="ECO:0000256" key="2">
    <source>
        <dbReference type="ARBA" id="ARBA00004906"/>
    </source>
</evidence>
<feature type="domain" description="RING-type" evidence="11">
    <location>
        <begin position="333"/>
        <end position="375"/>
    </location>
</feature>
<comment type="pathway">
    <text evidence="2">Protein modification; protein ubiquitination.</text>
</comment>
<evidence type="ECO:0000259" key="11">
    <source>
        <dbReference type="PROSITE" id="PS50089"/>
    </source>
</evidence>
<dbReference type="GO" id="GO:0061630">
    <property type="term" value="F:ubiquitin protein ligase activity"/>
    <property type="evidence" value="ECO:0007669"/>
    <property type="project" value="UniProtKB-EC"/>
</dbReference>
<evidence type="ECO:0000256" key="7">
    <source>
        <dbReference type="ARBA" id="ARBA00022833"/>
    </source>
</evidence>
<dbReference type="SUPFAM" id="SSF57850">
    <property type="entry name" value="RING/U-box"/>
    <property type="match status" value="1"/>
</dbReference>
<evidence type="ECO:0000313" key="13">
    <source>
        <dbReference type="Proteomes" id="UP000298652"/>
    </source>
</evidence>
<reference evidence="12" key="1">
    <citation type="submission" date="2019-03" db="EMBL/GenBank/DDBJ databases">
        <title>WGS assembly of Setaria viridis.</title>
        <authorList>
            <person name="Huang P."/>
            <person name="Jenkins J."/>
            <person name="Grimwood J."/>
            <person name="Barry K."/>
            <person name="Healey A."/>
            <person name="Mamidi S."/>
            <person name="Sreedasyam A."/>
            <person name="Shu S."/>
            <person name="Feldman M."/>
            <person name="Wu J."/>
            <person name="Yu Y."/>
            <person name="Chen C."/>
            <person name="Johnson J."/>
            <person name="Rokhsar D."/>
            <person name="Baxter I."/>
            <person name="Schmutz J."/>
            <person name="Brutnell T."/>
            <person name="Kellogg E."/>
        </authorList>
    </citation>
    <scope>NUCLEOTIDE SEQUENCE [LARGE SCALE GENOMIC DNA]</scope>
</reference>
<gene>
    <name evidence="12" type="ORF">SEVIR_8G147500v2</name>
</gene>
<evidence type="ECO:0000256" key="8">
    <source>
        <dbReference type="ARBA" id="ARBA00024209"/>
    </source>
</evidence>
<dbReference type="GO" id="GO:0008270">
    <property type="term" value="F:zinc ion binding"/>
    <property type="evidence" value="ECO:0007669"/>
    <property type="project" value="UniProtKB-KW"/>
</dbReference>
<feature type="region of interest" description="Disordered" evidence="10">
    <location>
        <begin position="1"/>
        <end position="36"/>
    </location>
</feature>
<proteinExistence type="inferred from homology"/>